<evidence type="ECO:0000259" key="4">
    <source>
        <dbReference type="PROSITE" id="PS50932"/>
    </source>
</evidence>
<keyword evidence="6" id="KW-1185">Reference proteome</keyword>
<evidence type="ECO:0000256" key="2">
    <source>
        <dbReference type="ARBA" id="ARBA00023125"/>
    </source>
</evidence>
<dbReference type="InterPro" id="IPR028082">
    <property type="entry name" value="Peripla_BP_I"/>
</dbReference>
<reference evidence="6" key="1">
    <citation type="journal article" date="2019" name="Int. J. Syst. Evol. Microbiol.">
        <title>The Global Catalogue of Microorganisms (GCM) 10K type strain sequencing project: providing services to taxonomists for standard genome sequencing and annotation.</title>
        <authorList>
            <consortium name="The Broad Institute Genomics Platform"/>
            <consortium name="The Broad Institute Genome Sequencing Center for Infectious Disease"/>
            <person name="Wu L."/>
            <person name="Ma J."/>
        </authorList>
    </citation>
    <scope>NUCLEOTIDE SEQUENCE [LARGE SCALE GENOMIC DNA]</scope>
    <source>
        <strain evidence="6">CCM 7640</strain>
    </source>
</reference>
<organism evidence="5 6">
    <name type="scientific">Microbacterium murale</name>
    <dbReference type="NCBI Taxonomy" id="1081040"/>
    <lineage>
        <taxon>Bacteria</taxon>
        <taxon>Bacillati</taxon>
        <taxon>Actinomycetota</taxon>
        <taxon>Actinomycetes</taxon>
        <taxon>Micrococcales</taxon>
        <taxon>Microbacteriaceae</taxon>
        <taxon>Microbacterium</taxon>
    </lineage>
</organism>
<dbReference type="SMART" id="SM00354">
    <property type="entry name" value="HTH_LACI"/>
    <property type="match status" value="1"/>
</dbReference>
<dbReference type="Gene3D" id="1.10.260.40">
    <property type="entry name" value="lambda repressor-like DNA-binding domains"/>
    <property type="match status" value="1"/>
</dbReference>
<accession>A0ABQ1S2M7</accession>
<proteinExistence type="predicted"/>
<dbReference type="PANTHER" id="PTHR30146">
    <property type="entry name" value="LACI-RELATED TRANSCRIPTIONAL REPRESSOR"/>
    <property type="match status" value="1"/>
</dbReference>
<keyword evidence="1" id="KW-0805">Transcription regulation</keyword>
<dbReference type="InterPro" id="IPR046335">
    <property type="entry name" value="LacI/GalR-like_sensor"/>
</dbReference>
<evidence type="ECO:0000256" key="1">
    <source>
        <dbReference type="ARBA" id="ARBA00023015"/>
    </source>
</evidence>
<dbReference type="Pfam" id="PF13377">
    <property type="entry name" value="Peripla_BP_3"/>
    <property type="match status" value="1"/>
</dbReference>
<dbReference type="InterPro" id="IPR000843">
    <property type="entry name" value="HTH_LacI"/>
</dbReference>
<dbReference type="Gene3D" id="3.40.50.2300">
    <property type="match status" value="2"/>
</dbReference>
<dbReference type="Pfam" id="PF00356">
    <property type="entry name" value="LacI"/>
    <property type="match status" value="1"/>
</dbReference>
<gene>
    <name evidence="5" type="ORF">GCM10007269_32820</name>
</gene>
<evidence type="ECO:0000313" key="5">
    <source>
        <dbReference type="EMBL" id="GGD87398.1"/>
    </source>
</evidence>
<evidence type="ECO:0000256" key="3">
    <source>
        <dbReference type="ARBA" id="ARBA00023163"/>
    </source>
</evidence>
<sequence length="365" mass="39513">MDDTSSSASRGDRPPTIKDVAARAQVSWRTVSNVIHGHRYLRPETKAKVEAAIAELGYRPQAAARQLRSGRSNLLTLAIPSLAHPYFANLAHAVVAAARREGYDVMVDETLGQPERERRVARGYGSIRTDGIIFSPLSLPIDELLGERDSTPLVLLGEHTLHDAVDNVVVDNVGSSREATEHLISLGRSRIGFVGYFPQGTLGTGDLRFTGYKLALESAGLPMDPRLVIDAGLKRAPSAPIEAEGDYWRQEGHAIAESLIGRIEDFDAIMCATDLLAIGMLYSFRQHSIRVPEDVAIVGWDDIPESAFSMPTLTTVSPNLEAIAELAVRALLRRISDPAVSPVGDVAGHRLIVRESTAGFVRVGA</sequence>
<dbReference type="InterPro" id="IPR010982">
    <property type="entry name" value="Lambda_DNA-bd_dom_sf"/>
</dbReference>
<dbReference type="PROSITE" id="PS00356">
    <property type="entry name" value="HTH_LACI_1"/>
    <property type="match status" value="1"/>
</dbReference>
<dbReference type="SUPFAM" id="SSF53822">
    <property type="entry name" value="Periplasmic binding protein-like I"/>
    <property type="match status" value="1"/>
</dbReference>
<dbReference type="SUPFAM" id="SSF47413">
    <property type="entry name" value="lambda repressor-like DNA-binding domains"/>
    <property type="match status" value="1"/>
</dbReference>
<keyword evidence="3" id="KW-0804">Transcription</keyword>
<protein>
    <submittedName>
        <fullName evidence="5">LacI family transcriptional regulator</fullName>
    </submittedName>
</protein>
<evidence type="ECO:0000313" key="6">
    <source>
        <dbReference type="Proteomes" id="UP000629365"/>
    </source>
</evidence>
<dbReference type="RefSeq" id="WP_188437732.1">
    <property type="nucleotide sequence ID" value="NZ_BMCM01000006.1"/>
</dbReference>
<dbReference type="Proteomes" id="UP000629365">
    <property type="component" value="Unassembled WGS sequence"/>
</dbReference>
<comment type="caution">
    <text evidence="5">The sequence shown here is derived from an EMBL/GenBank/DDBJ whole genome shotgun (WGS) entry which is preliminary data.</text>
</comment>
<dbReference type="CDD" id="cd06267">
    <property type="entry name" value="PBP1_LacI_sugar_binding-like"/>
    <property type="match status" value="1"/>
</dbReference>
<feature type="domain" description="HTH lacI-type" evidence="4">
    <location>
        <begin position="15"/>
        <end position="69"/>
    </location>
</feature>
<dbReference type="EMBL" id="BMCM01000006">
    <property type="protein sequence ID" value="GGD87398.1"/>
    <property type="molecule type" value="Genomic_DNA"/>
</dbReference>
<dbReference type="PANTHER" id="PTHR30146:SF153">
    <property type="entry name" value="LACTOSE OPERON REPRESSOR"/>
    <property type="match status" value="1"/>
</dbReference>
<keyword evidence="2" id="KW-0238">DNA-binding</keyword>
<dbReference type="PROSITE" id="PS50932">
    <property type="entry name" value="HTH_LACI_2"/>
    <property type="match status" value="1"/>
</dbReference>
<name>A0ABQ1S2M7_9MICO</name>
<dbReference type="CDD" id="cd01392">
    <property type="entry name" value="HTH_LacI"/>
    <property type="match status" value="1"/>
</dbReference>